<dbReference type="Pfam" id="PF04965">
    <property type="entry name" value="GPW_gp25"/>
    <property type="match status" value="1"/>
</dbReference>
<protein>
    <submittedName>
        <fullName evidence="2">Predicted component of the type VI protein secretion system</fullName>
    </submittedName>
</protein>
<dbReference type="STRING" id="1122252.SAMN05660443_1796"/>
<evidence type="ECO:0000259" key="1">
    <source>
        <dbReference type="Pfam" id="PF04965"/>
    </source>
</evidence>
<dbReference type="RefSeq" id="WP_091962264.1">
    <property type="nucleotide sequence ID" value="NZ_FOLH01000003.1"/>
</dbReference>
<dbReference type="AlphaFoldDB" id="A0A1I1H4X3"/>
<gene>
    <name evidence="2" type="ORF">SAMN05660443_1796</name>
</gene>
<organism evidence="2 3">
    <name type="scientific">Marinospirillum celere</name>
    <dbReference type="NCBI Taxonomy" id="1122252"/>
    <lineage>
        <taxon>Bacteria</taxon>
        <taxon>Pseudomonadati</taxon>
        <taxon>Pseudomonadota</taxon>
        <taxon>Gammaproteobacteria</taxon>
        <taxon>Oceanospirillales</taxon>
        <taxon>Oceanospirillaceae</taxon>
        <taxon>Marinospirillum</taxon>
    </lineage>
</organism>
<dbReference type="EMBL" id="FOLH01000003">
    <property type="protein sequence ID" value="SFC18785.1"/>
    <property type="molecule type" value="Genomic_DNA"/>
</dbReference>
<feature type="domain" description="IraD/Gp25-like" evidence="1">
    <location>
        <begin position="17"/>
        <end position="89"/>
    </location>
</feature>
<dbReference type="Gene3D" id="3.10.450.40">
    <property type="match status" value="1"/>
</dbReference>
<reference evidence="2 3" key="1">
    <citation type="submission" date="2016-10" db="EMBL/GenBank/DDBJ databases">
        <authorList>
            <person name="de Groot N.N."/>
        </authorList>
    </citation>
    <scope>NUCLEOTIDE SEQUENCE [LARGE SCALE GENOMIC DNA]</scope>
    <source>
        <strain evidence="2 3">DSM 18438</strain>
    </source>
</reference>
<dbReference type="SUPFAM" id="SSF160719">
    <property type="entry name" value="gpW/gp25-like"/>
    <property type="match status" value="1"/>
</dbReference>
<evidence type="ECO:0000313" key="2">
    <source>
        <dbReference type="EMBL" id="SFC18785.1"/>
    </source>
</evidence>
<keyword evidence="3" id="KW-1185">Reference proteome</keyword>
<sequence>MPLLDRLNQPQNPPPLVQDIALNLERVLNTRRGVVPQDAGLGLIHRPAVNLATDALMADELLQAIKTQIAHYEPRLLSQSLQLEVAGEDIWLTARFQGQRQPLHWQLSYQTDNYLSVLPGDSSRLEKVTQHV</sequence>
<evidence type="ECO:0000313" key="3">
    <source>
        <dbReference type="Proteomes" id="UP000199058"/>
    </source>
</evidence>
<dbReference type="Proteomes" id="UP000199058">
    <property type="component" value="Unassembled WGS sequence"/>
</dbReference>
<dbReference type="OrthoDB" id="1524306at2"/>
<proteinExistence type="predicted"/>
<name>A0A1I1H4X3_9GAMM</name>
<dbReference type="InterPro" id="IPR007048">
    <property type="entry name" value="IraD/Gp25-like"/>
</dbReference>
<accession>A0A1I1H4X3</accession>